<evidence type="ECO:0000313" key="5">
    <source>
        <dbReference type="EMBL" id="MFC4334214.1"/>
    </source>
</evidence>
<dbReference type="EMBL" id="JBHSDK010000003">
    <property type="protein sequence ID" value="MFC4334214.1"/>
    <property type="molecule type" value="Genomic_DNA"/>
</dbReference>
<dbReference type="SUPFAM" id="SSF51445">
    <property type="entry name" value="(Trans)glycosidases"/>
    <property type="match status" value="1"/>
</dbReference>
<keyword evidence="1 3" id="KW-0378">Hydrolase</keyword>
<sequence length="384" mass="42248">MRFGVNYTPRVGWFHHWVDFDAGEVARDFDAICELGADHVRVFPLWPIFQPNPAVVSAAALRHLDRVIELAAERGLDVAVDGLQGHLSSFDLLPSWLVTWHERNMFTDEDAVAATALYLETLARTVAAHPNAFAVTVGNEVNQFTGTVHPSPHPSTSAQVTAWLDRMLGAIRAGAPDLLALHACYDASWYDDTQPFTLDHVARQGDLSVVHSWVFNGTAQKYGADSFETRAHARYMVELARAFQTDPEREVWAQELGAPRNVLPAESVPDFIDGTVEQLAAAPDLFGITWWCSHDVGRGMSDFPEVEYDLGLIDEHGRIKPEGRRVRDAVAAARKAEAPPAADDVIDLNLAAVGGRDALGPGGGFWTTYMDRARNGGHPRIRLI</sequence>
<dbReference type="Pfam" id="PF00150">
    <property type="entry name" value="Cellulase"/>
    <property type="match status" value="1"/>
</dbReference>
<dbReference type="InterPro" id="IPR001547">
    <property type="entry name" value="Glyco_hydro_5"/>
</dbReference>
<reference evidence="6" key="1">
    <citation type="journal article" date="2019" name="Int. J. Syst. Evol. Microbiol.">
        <title>The Global Catalogue of Microorganisms (GCM) 10K type strain sequencing project: providing services to taxonomists for standard genome sequencing and annotation.</title>
        <authorList>
            <consortium name="The Broad Institute Genomics Platform"/>
            <consortium name="The Broad Institute Genome Sequencing Center for Infectious Disease"/>
            <person name="Wu L."/>
            <person name="Ma J."/>
        </authorList>
    </citation>
    <scope>NUCLEOTIDE SEQUENCE [LARGE SCALE GENOMIC DNA]</scope>
    <source>
        <strain evidence="6">IBRC-M 10908</strain>
    </source>
</reference>
<protein>
    <submittedName>
        <fullName evidence="5">Cellulase family glycosylhydrolase</fullName>
    </submittedName>
</protein>
<dbReference type="Gene3D" id="3.20.20.80">
    <property type="entry name" value="Glycosidases"/>
    <property type="match status" value="1"/>
</dbReference>
<dbReference type="RefSeq" id="WP_380617950.1">
    <property type="nucleotide sequence ID" value="NZ_JBHSDK010000003.1"/>
</dbReference>
<comment type="caution">
    <text evidence="5">The sequence shown here is derived from an EMBL/GenBank/DDBJ whole genome shotgun (WGS) entry which is preliminary data.</text>
</comment>
<feature type="domain" description="Glycoside hydrolase family 5" evidence="4">
    <location>
        <begin position="24"/>
        <end position="194"/>
    </location>
</feature>
<gene>
    <name evidence="5" type="ORF">ACFPET_03280</name>
</gene>
<dbReference type="InterPro" id="IPR017853">
    <property type="entry name" value="GH"/>
</dbReference>
<evidence type="ECO:0000259" key="4">
    <source>
        <dbReference type="Pfam" id="PF00150"/>
    </source>
</evidence>
<comment type="similarity">
    <text evidence="3">Belongs to the glycosyl hydrolase 5 (cellulase A) family.</text>
</comment>
<evidence type="ECO:0000256" key="2">
    <source>
        <dbReference type="ARBA" id="ARBA00023295"/>
    </source>
</evidence>
<accession>A0ABV8TTW5</accession>
<evidence type="ECO:0000256" key="1">
    <source>
        <dbReference type="ARBA" id="ARBA00022801"/>
    </source>
</evidence>
<dbReference type="Proteomes" id="UP001595823">
    <property type="component" value="Unassembled WGS sequence"/>
</dbReference>
<keyword evidence="2 3" id="KW-0326">Glycosidase</keyword>
<organism evidence="5 6">
    <name type="scientific">Salininema proteolyticum</name>
    <dbReference type="NCBI Taxonomy" id="1607685"/>
    <lineage>
        <taxon>Bacteria</taxon>
        <taxon>Bacillati</taxon>
        <taxon>Actinomycetota</taxon>
        <taxon>Actinomycetes</taxon>
        <taxon>Glycomycetales</taxon>
        <taxon>Glycomycetaceae</taxon>
        <taxon>Salininema</taxon>
    </lineage>
</organism>
<name>A0ABV8TTW5_9ACTN</name>
<evidence type="ECO:0000313" key="6">
    <source>
        <dbReference type="Proteomes" id="UP001595823"/>
    </source>
</evidence>
<proteinExistence type="inferred from homology"/>
<evidence type="ECO:0000256" key="3">
    <source>
        <dbReference type="RuleBase" id="RU361153"/>
    </source>
</evidence>
<keyword evidence="6" id="KW-1185">Reference proteome</keyword>